<dbReference type="InterPro" id="IPR036641">
    <property type="entry name" value="HPT_dom_sf"/>
</dbReference>
<dbReference type="Proteomes" id="UP001178507">
    <property type="component" value="Unassembled WGS sequence"/>
</dbReference>
<sequence>RGVRNFGDERLYQAVLKDYSSQLLASVHRIESFQKSEDKAALTEEVELLLSSAAYLGADRLSLAARALLQTLSSRQGNEAALCATLCEQA</sequence>
<dbReference type="EMBL" id="CAUJNA010003791">
    <property type="protein sequence ID" value="CAJ1409854.1"/>
    <property type="molecule type" value="Genomic_DNA"/>
</dbReference>
<organism evidence="1 2">
    <name type="scientific">Effrenium voratum</name>
    <dbReference type="NCBI Taxonomy" id="2562239"/>
    <lineage>
        <taxon>Eukaryota</taxon>
        <taxon>Sar</taxon>
        <taxon>Alveolata</taxon>
        <taxon>Dinophyceae</taxon>
        <taxon>Suessiales</taxon>
        <taxon>Symbiodiniaceae</taxon>
        <taxon>Effrenium</taxon>
    </lineage>
</organism>
<dbReference type="SUPFAM" id="SSF47226">
    <property type="entry name" value="Histidine-containing phosphotransfer domain, HPT domain"/>
    <property type="match status" value="1"/>
</dbReference>
<evidence type="ECO:0000313" key="1">
    <source>
        <dbReference type="EMBL" id="CAJ1409854.1"/>
    </source>
</evidence>
<accession>A0AA36JRJ7</accession>
<keyword evidence="2" id="KW-1185">Reference proteome</keyword>
<comment type="caution">
    <text evidence="1">The sequence shown here is derived from an EMBL/GenBank/DDBJ whole genome shotgun (WGS) entry which is preliminary data.</text>
</comment>
<dbReference type="GO" id="GO:0000160">
    <property type="term" value="P:phosphorelay signal transduction system"/>
    <property type="evidence" value="ECO:0007669"/>
    <property type="project" value="InterPro"/>
</dbReference>
<evidence type="ECO:0000313" key="2">
    <source>
        <dbReference type="Proteomes" id="UP001178507"/>
    </source>
</evidence>
<gene>
    <name evidence="1" type="ORF">EVOR1521_LOCUS30840</name>
</gene>
<dbReference type="AlphaFoldDB" id="A0AA36JRJ7"/>
<proteinExistence type="predicted"/>
<feature type="non-terminal residue" evidence="1">
    <location>
        <position position="1"/>
    </location>
</feature>
<reference evidence="1" key="1">
    <citation type="submission" date="2023-08" db="EMBL/GenBank/DDBJ databases">
        <authorList>
            <person name="Chen Y."/>
            <person name="Shah S."/>
            <person name="Dougan E. K."/>
            <person name="Thang M."/>
            <person name="Chan C."/>
        </authorList>
    </citation>
    <scope>NUCLEOTIDE SEQUENCE</scope>
</reference>
<protein>
    <submittedName>
        <fullName evidence="1">Uncharacterized protein</fullName>
    </submittedName>
</protein>
<name>A0AA36JRJ7_9DINO</name>
<dbReference type="Gene3D" id="1.20.120.160">
    <property type="entry name" value="HPT domain"/>
    <property type="match status" value="1"/>
</dbReference>